<dbReference type="InterPro" id="IPR006640">
    <property type="entry name" value="SprT-like_domain"/>
</dbReference>
<reference evidence="2" key="1">
    <citation type="journal article" date="2020" name="Stud. Mycol.">
        <title>101 Dothideomycetes genomes: a test case for predicting lifestyles and emergence of pathogens.</title>
        <authorList>
            <person name="Haridas S."/>
            <person name="Albert R."/>
            <person name="Binder M."/>
            <person name="Bloem J."/>
            <person name="Labutti K."/>
            <person name="Salamov A."/>
            <person name="Andreopoulos B."/>
            <person name="Baker S."/>
            <person name="Barry K."/>
            <person name="Bills G."/>
            <person name="Bluhm B."/>
            <person name="Cannon C."/>
            <person name="Castanera R."/>
            <person name="Culley D."/>
            <person name="Daum C."/>
            <person name="Ezra D."/>
            <person name="Gonzalez J."/>
            <person name="Henrissat B."/>
            <person name="Kuo A."/>
            <person name="Liang C."/>
            <person name="Lipzen A."/>
            <person name="Lutzoni F."/>
            <person name="Magnuson J."/>
            <person name="Mondo S."/>
            <person name="Nolan M."/>
            <person name="Ohm R."/>
            <person name="Pangilinan J."/>
            <person name="Park H.-J."/>
            <person name="Ramirez L."/>
            <person name="Alfaro M."/>
            <person name="Sun H."/>
            <person name="Tritt A."/>
            <person name="Yoshinaga Y."/>
            <person name="Zwiers L.-H."/>
            <person name="Turgeon B."/>
            <person name="Goodwin S."/>
            <person name="Spatafora J."/>
            <person name="Crous P."/>
            <person name="Grigoriev I."/>
        </authorList>
    </citation>
    <scope>NUCLEOTIDE SEQUENCE</scope>
    <source>
        <strain evidence="2">CBS 119687</strain>
    </source>
</reference>
<feature type="non-terminal residue" evidence="2">
    <location>
        <position position="1"/>
    </location>
</feature>
<dbReference type="Proteomes" id="UP000799771">
    <property type="component" value="Unassembled WGS sequence"/>
</dbReference>
<protein>
    <recommendedName>
        <fullName evidence="1">SprT-like domain-containing protein</fullName>
    </recommendedName>
</protein>
<dbReference type="AlphaFoldDB" id="A0A6A6A4H5"/>
<dbReference type="GeneID" id="54403254"/>
<organism evidence="2 3">
    <name type="scientific">Dothidotthia symphoricarpi CBS 119687</name>
    <dbReference type="NCBI Taxonomy" id="1392245"/>
    <lineage>
        <taxon>Eukaryota</taxon>
        <taxon>Fungi</taxon>
        <taxon>Dikarya</taxon>
        <taxon>Ascomycota</taxon>
        <taxon>Pezizomycotina</taxon>
        <taxon>Dothideomycetes</taxon>
        <taxon>Pleosporomycetidae</taxon>
        <taxon>Pleosporales</taxon>
        <taxon>Dothidotthiaceae</taxon>
        <taxon>Dothidotthia</taxon>
    </lineage>
</organism>
<proteinExistence type="predicted"/>
<keyword evidence="3" id="KW-1185">Reference proteome</keyword>
<evidence type="ECO:0000313" key="2">
    <source>
        <dbReference type="EMBL" id="KAF2126446.1"/>
    </source>
</evidence>
<dbReference type="OrthoDB" id="5236983at2759"/>
<sequence>LRSVRIRAAALEREGLLKEVPYRIFNKLDETLFAGHLKNAVFLDVENLGSDVSGATYTHGWGPKTEGKRVSIILNNDVLGYARSREIVAILIHHMIHAYFLVACGPQKEEEVEYGRLAHGVHFGKIMMVVKKLSAAHGKELTPLSFGHDLGEFRHFDYYPRKKKPMERKDKDKWYCSHCHPDVEELSESDIDKWYGRVCKPLFDWPKIVRSAQVEIYNDRRHELEKKPRSRTTPSAKSVEFLFKDKPILVDSRKIDDLLSIGKAFLKAKSRFLEIHEKVSEKTFLRFLEFLHTGSYRPDPPALTMGMGLSTSKKGPPIIKSGGTNTLPTLLADIQFANLGTNMCFAECKTYALSRMNAYGATYEDPVALLSEIYHSGEPDPDLKAWARKFLVHAPSSSPDYLSPGLHRNTAAAEPPNLVKLESEQWPFRARFLDAVESSGALENDVRKAWVEIAGKGW</sequence>
<evidence type="ECO:0000259" key="1">
    <source>
        <dbReference type="Pfam" id="PF10263"/>
    </source>
</evidence>
<dbReference type="GO" id="GO:0006950">
    <property type="term" value="P:response to stress"/>
    <property type="evidence" value="ECO:0007669"/>
    <property type="project" value="UniProtKB-ARBA"/>
</dbReference>
<dbReference type="RefSeq" id="XP_033520838.1">
    <property type="nucleotide sequence ID" value="XM_033662822.1"/>
</dbReference>
<dbReference type="Pfam" id="PF10263">
    <property type="entry name" value="SprT-like"/>
    <property type="match status" value="1"/>
</dbReference>
<evidence type="ECO:0000313" key="3">
    <source>
        <dbReference type="Proteomes" id="UP000799771"/>
    </source>
</evidence>
<name>A0A6A6A4H5_9PLEO</name>
<gene>
    <name evidence="2" type="ORF">P153DRAFT_259885</name>
</gene>
<feature type="non-terminal residue" evidence="2">
    <location>
        <position position="458"/>
    </location>
</feature>
<accession>A0A6A6A4H5</accession>
<dbReference type="EMBL" id="ML977513">
    <property type="protein sequence ID" value="KAF2126446.1"/>
    <property type="molecule type" value="Genomic_DNA"/>
</dbReference>
<feature type="domain" description="SprT-like" evidence="1">
    <location>
        <begin position="23"/>
        <end position="132"/>
    </location>
</feature>